<comment type="function">
    <text evidence="2">Catalyzes the formation of the alpha-1,6-glucosidic linkages in glycogen by scission of a 1,4-alpha-linked oligosaccharide from growing alpha-1,4-glucan chains and the subsequent attachment of the oligosaccharide to the alpha-1,6 position.</text>
</comment>
<evidence type="ECO:0000259" key="9">
    <source>
        <dbReference type="SMART" id="SM00642"/>
    </source>
</evidence>
<dbReference type="InterPro" id="IPR004193">
    <property type="entry name" value="Glyco_hydro_13_N"/>
</dbReference>
<organism evidence="10">
    <name type="scientific">uncultured Phycisphaerae bacterium</name>
    <dbReference type="NCBI Taxonomy" id="904963"/>
    <lineage>
        <taxon>Bacteria</taxon>
        <taxon>Pseudomonadati</taxon>
        <taxon>Planctomycetota</taxon>
        <taxon>Phycisphaerae</taxon>
        <taxon>environmental samples</taxon>
    </lineage>
</organism>
<dbReference type="GO" id="GO:0003844">
    <property type="term" value="F:1,4-alpha-glucan branching enzyme activity"/>
    <property type="evidence" value="ECO:0007669"/>
    <property type="project" value="UniProtKB-EC"/>
</dbReference>
<dbReference type="SUPFAM" id="SSF81296">
    <property type="entry name" value="E set domains"/>
    <property type="match status" value="1"/>
</dbReference>
<feature type="active site" description="Nucleophile" evidence="8">
    <location>
        <position position="341"/>
    </location>
</feature>
<dbReference type="InterPro" id="IPR013780">
    <property type="entry name" value="Glyco_hydro_b"/>
</dbReference>
<evidence type="ECO:0000256" key="6">
    <source>
        <dbReference type="ARBA" id="ARBA00022679"/>
    </source>
</evidence>
<comment type="catalytic activity">
    <reaction evidence="1">
        <text>Transfers a segment of a (1-&gt;4)-alpha-D-glucan chain to a primary hydroxy group in a similar glucan chain.</text>
        <dbReference type="EC" id="2.4.1.18"/>
    </reaction>
</comment>
<dbReference type="EMBL" id="CADCUQ010000637">
    <property type="protein sequence ID" value="CAA9419876.1"/>
    <property type="molecule type" value="Genomic_DNA"/>
</dbReference>
<name>A0A6J4PLN7_9BACT</name>
<dbReference type="InterPro" id="IPR006048">
    <property type="entry name" value="A-amylase/branching_C"/>
</dbReference>
<dbReference type="PANTHER" id="PTHR43651">
    <property type="entry name" value="1,4-ALPHA-GLUCAN-BRANCHING ENZYME"/>
    <property type="match status" value="1"/>
</dbReference>
<dbReference type="CDD" id="cd11321">
    <property type="entry name" value="AmyAc_bac_euk_BE"/>
    <property type="match status" value="1"/>
</dbReference>
<proteinExistence type="inferred from homology"/>
<feature type="domain" description="Glycosyl hydrolase family 13 catalytic" evidence="9">
    <location>
        <begin position="198"/>
        <end position="566"/>
    </location>
</feature>
<evidence type="ECO:0000256" key="8">
    <source>
        <dbReference type="PIRSR" id="PIRSR000463-1"/>
    </source>
</evidence>
<dbReference type="InterPro" id="IPR013783">
    <property type="entry name" value="Ig-like_fold"/>
</dbReference>
<evidence type="ECO:0000256" key="3">
    <source>
        <dbReference type="ARBA" id="ARBA00009000"/>
    </source>
</evidence>
<gene>
    <name evidence="10" type="ORF">AVDCRST_MAG64-2811</name>
</gene>
<dbReference type="InterPro" id="IPR017853">
    <property type="entry name" value="GH"/>
</dbReference>
<dbReference type="AlphaFoldDB" id="A0A6J4PLN7"/>
<keyword evidence="6 10" id="KW-0808">Transferase</keyword>
<protein>
    <recommendedName>
        <fullName evidence="4">1,4-alpha-glucan branching enzyme</fullName>
        <ecNumber evidence="4">2.4.1.18</ecNumber>
    </recommendedName>
</protein>
<evidence type="ECO:0000256" key="7">
    <source>
        <dbReference type="ARBA" id="ARBA00023277"/>
    </source>
</evidence>
<comment type="similarity">
    <text evidence="3">Belongs to the glycosyl hydrolase 13 family. GlgB subfamily.</text>
</comment>
<dbReference type="SUPFAM" id="SSF51445">
    <property type="entry name" value="(Trans)glycosidases"/>
    <property type="match status" value="1"/>
</dbReference>
<reference evidence="10" key="1">
    <citation type="submission" date="2020-02" db="EMBL/GenBank/DDBJ databases">
        <authorList>
            <person name="Meier V. D."/>
        </authorList>
    </citation>
    <scope>NUCLEOTIDE SEQUENCE</scope>
    <source>
        <strain evidence="10">AVDCRST_MAG64</strain>
    </source>
</reference>
<dbReference type="Gene3D" id="3.20.20.80">
    <property type="entry name" value="Glycosidases"/>
    <property type="match status" value="1"/>
</dbReference>
<evidence type="ECO:0000313" key="10">
    <source>
        <dbReference type="EMBL" id="CAA9419876.1"/>
    </source>
</evidence>
<keyword evidence="7" id="KW-0119">Carbohydrate metabolism</keyword>
<evidence type="ECO:0000256" key="1">
    <source>
        <dbReference type="ARBA" id="ARBA00000826"/>
    </source>
</evidence>
<dbReference type="SMART" id="SM00642">
    <property type="entry name" value="Aamy"/>
    <property type="match status" value="1"/>
</dbReference>
<dbReference type="GO" id="GO:0005978">
    <property type="term" value="P:glycogen biosynthetic process"/>
    <property type="evidence" value="ECO:0007669"/>
    <property type="project" value="InterPro"/>
</dbReference>
<dbReference type="EC" id="2.4.1.18" evidence="4"/>
<dbReference type="InterPro" id="IPR037439">
    <property type="entry name" value="Branching_enzy"/>
</dbReference>
<dbReference type="Pfam" id="PF02922">
    <property type="entry name" value="CBM_48"/>
    <property type="match status" value="1"/>
</dbReference>
<dbReference type="GO" id="GO:0005737">
    <property type="term" value="C:cytoplasm"/>
    <property type="evidence" value="ECO:0007669"/>
    <property type="project" value="TreeGrafter"/>
</dbReference>
<accession>A0A6J4PLN7</accession>
<dbReference type="Pfam" id="PF00128">
    <property type="entry name" value="Alpha-amylase"/>
    <property type="match status" value="1"/>
</dbReference>
<dbReference type="FunFam" id="3.20.20.80:FF:000001">
    <property type="entry name" value="1,4-alpha-glucan branching enzyme"/>
    <property type="match status" value="1"/>
</dbReference>
<evidence type="ECO:0000256" key="5">
    <source>
        <dbReference type="ARBA" id="ARBA00022676"/>
    </source>
</evidence>
<evidence type="ECO:0000256" key="2">
    <source>
        <dbReference type="ARBA" id="ARBA00002953"/>
    </source>
</evidence>
<dbReference type="GO" id="GO:0043169">
    <property type="term" value="F:cation binding"/>
    <property type="evidence" value="ECO:0007669"/>
    <property type="project" value="InterPro"/>
</dbReference>
<feature type="active site" description="Proton donor" evidence="8">
    <location>
        <position position="395"/>
    </location>
</feature>
<dbReference type="Gene3D" id="2.60.40.1180">
    <property type="entry name" value="Golgi alpha-mannosidase II"/>
    <property type="match status" value="1"/>
</dbReference>
<evidence type="ECO:0000256" key="4">
    <source>
        <dbReference type="ARBA" id="ARBA00012541"/>
    </source>
</evidence>
<dbReference type="GO" id="GO:0004553">
    <property type="term" value="F:hydrolase activity, hydrolyzing O-glycosyl compounds"/>
    <property type="evidence" value="ECO:0007669"/>
    <property type="project" value="InterPro"/>
</dbReference>
<dbReference type="InterPro" id="IPR014756">
    <property type="entry name" value="Ig_E-set"/>
</dbReference>
<keyword evidence="5 10" id="KW-0328">Glycosyltransferase</keyword>
<dbReference type="PIRSF" id="PIRSF000463">
    <property type="entry name" value="GlgB"/>
    <property type="match status" value="1"/>
</dbReference>
<dbReference type="PANTHER" id="PTHR43651:SF3">
    <property type="entry name" value="1,4-ALPHA-GLUCAN-BRANCHING ENZYME"/>
    <property type="match status" value="1"/>
</dbReference>
<dbReference type="Gene3D" id="2.60.40.10">
    <property type="entry name" value="Immunoglobulins"/>
    <property type="match status" value="1"/>
</dbReference>
<dbReference type="CDD" id="cd02854">
    <property type="entry name" value="E_set_GBE_euk_N"/>
    <property type="match status" value="1"/>
</dbReference>
<dbReference type="SUPFAM" id="SSF51011">
    <property type="entry name" value="Glycosyl hydrolase domain"/>
    <property type="match status" value="1"/>
</dbReference>
<dbReference type="Pfam" id="PF02806">
    <property type="entry name" value="Alpha-amylase_C"/>
    <property type="match status" value="1"/>
</dbReference>
<sequence>MPDTMTLPDGAGLVSTDAWLEPYTPRLVARQAHFRAALARLNETGGLLGQISQGHHYFGVTRGELYGKQGVWYREWAPGALQLRAIGDFNGWDRDAHPMSRDQFGVWSRFFPDDEYGKRLVHGSRLKAHVVGEDGSTMDRIPAYIRRAVRDERTGDWAGVYWDPPEPYPFKHAVPAMKGGLRIYESHVGMSSEEPKVGTYAEFTRDVLPRVARLGYNAVQIMAIQEHPYYGSFGYHVSSFFGVSSRFGTPDELKALIDTAHGLGLRVLLDLVHSHAVKNTLEGLNLFDGTDHQYFHGGPRGHHPAWDSLLFDYAKFEVQRFLLSNVRYWLEEYRFDGMRFDGVTSMLYLDHGLGKSFASYDDYFGPNVDEDAVAYLKMANDLAHRIRPDVVTISEDVSGMVGMARPVAEGGVGFDYRLAMGVPDYWIKTLKEKTDEQWTLADIFHTLLNRRYGERHVGYAESHDQALVGDKTIAFRLMDKDMYWNMDRSKPSPVVDRGVALHKLIRLVTFSLAGEGYLNFMGNEFGHPEWIDFPREGNGWSMKYARRQWSLADNDALRYAGLNRFDAAMQSLDATFDLLHDPLIERLMVHEERKLLVYRRGPLVFAFNFHPTQSYPDLRIPVPDPTDYRMVLDTDEPHFEGFNRVAPGMTYPRRDEPFDGRQQSILLYLPNRTAQVLAPK</sequence>
<dbReference type="InterPro" id="IPR006047">
    <property type="entry name" value="GH13_cat_dom"/>
</dbReference>